<evidence type="ECO:0000313" key="3">
    <source>
        <dbReference type="Proteomes" id="UP000268313"/>
    </source>
</evidence>
<name>A0A3A8KFV3_9BACT</name>
<dbReference type="OrthoDB" id="5380194at2"/>
<keyword evidence="1" id="KW-0812">Transmembrane</keyword>
<reference evidence="3" key="1">
    <citation type="submission" date="2018-09" db="EMBL/GenBank/DDBJ databases">
        <authorList>
            <person name="Livingstone P.G."/>
            <person name="Whitworth D.E."/>
        </authorList>
    </citation>
    <scope>NUCLEOTIDE SEQUENCE [LARGE SCALE GENOMIC DNA]</scope>
    <source>
        <strain evidence="3">CA043D</strain>
    </source>
</reference>
<evidence type="ECO:0000313" key="2">
    <source>
        <dbReference type="EMBL" id="RKH00724.1"/>
    </source>
</evidence>
<gene>
    <name evidence="2" type="ORF">D7X32_22630</name>
</gene>
<dbReference type="RefSeq" id="WP_120604647.1">
    <property type="nucleotide sequence ID" value="NZ_JABFJX010000118.1"/>
</dbReference>
<sequence length="370" mass="41085">MAKRSRTWSRRGSATVELALLAPLFVALLLWVNYFWEVQRARLKAAELARFVAFERIARSDLTGIVGDAQRRYQDLDGATKDGELGSGYRNGLALQASMQDVEAPLKRMNLGDIASMAGASGSVGGALAALGSTPEQMARRMGLDTRSGAVEVDVEVRMENHIIPRRIALYTTGFSDSRLDLVFREHFYLQHDTWKAWRPGDAPHQSYERVEQLTRDRVRPIVYAGAANSGILNAISNALRVLQLDSPFDAGYIRDSIRLRPVEEPGVPTVTATRMTPGDVLEAAYWLDDTDWCLGSCEPQEIQMKRGLISASDDRANWPMRAYRCRGPYFQGARETGLPEAEYVKTGDSKYFLDATDACTGAQSPEEPD</sequence>
<protein>
    <submittedName>
        <fullName evidence="2">Pilus assembly protein</fullName>
    </submittedName>
</protein>
<evidence type="ECO:0000256" key="1">
    <source>
        <dbReference type="SAM" id="Phobius"/>
    </source>
</evidence>
<keyword evidence="3" id="KW-1185">Reference proteome</keyword>
<feature type="transmembrane region" description="Helical" evidence="1">
    <location>
        <begin position="12"/>
        <end position="36"/>
    </location>
</feature>
<keyword evidence="1" id="KW-1133">Transmembrane helix</keyword>
<dbReference type="EMBL" id="RAWE01000087">
    <property type="protein sequence ID" value="RKH00724.1"/>
    <property type="molecule type" value="Genomic_DNA"/>
</dbReference>
<keyword evidence="1" id="KW-0472">Membrane</keyword>
<comment type="caution">
    <text evidence="2">The sequence shown here is derived from an EMBL/GenBank/DDBJ whole genome shotgun (WGS) entry which is preliminary data.</text>
</comment>
<accession>A0A3A8KFV3</accession>
<dbReference type="AlphaFoldDB" id="A0A3A8KFV3"/>
<dbReference type="Proteomes" id="UP000268313">
    <property type="component" value="Unassembled WGS sequence"/>
</dbReference>
<proteinExistence type="predicted"/>
<organism evidence="2 3">
    <name type="scientific">Corallococcus carmarthensis</name>
    <dbReference type="NCBI Taxonomy" id="2316728"/>
    <lineage>
        <taxon>Bacteria</taxon>
        <taxon>Pseudomonadati</taxon>
        <taxon>Myxococcota</taxon>
        <taxon>Myxococcia</taxon>
        <taxon>Myxococcales</taxon>
        <taxon>Cystobacterineae</taxon>
        <taxon>Myxococcaceae</taxon>
        <taxon>Corallococcus</taxon>
    </lineage>
</organism>